<accession>A0AAV2NW23</accession>
<evidence type="ECO:0000313" key="1">
    <source>
        <dbReference type="EMBL" id="CAL1683545.1"/>
    </source>
</evidence>
<gene>
    <name evidence="1" type="ORF">LPLAT_LOCUS9250</name>
</gene>
<keyword evidence="2" id="KW-1185">Reference proteome</keyword>
<name>A0AAV2NW23_9HYME</name>
<protein>
    <submittedName>
        <fullName evidence="1">Uncharacterized protein</fullName>
    </submittedName>
</protein>
<proteinExistence type="predicted"/>
<sequence length="70" mass="8216">MFYARTMSGALRLINREKRTQSLYYYVAYTDESPTRLRKWDQSIGPRAESLDEAIVEKRRGDNGAINRVM</sequence>
<reference evidence="1" key="1">
    <citation type="submission" date="2024-04" db="EMBL/GenBank/DDBJ databases">
        <authorList>
            <consortium name="Molecular Ecology Group"/>
        </authorList>
    </citation>
    <scope>NUCLEOTIDE SEQUENCE</scope>
</reference>
<dbReference type="Proteomes" id="UP001497644">
    <property type="component" value="Chromosome 4"/>
</dbReference>
<evidence type="ECO:0000313" key="2">
    <source>
        <dbReference type="Proteomes" id="UP001497644"/>
    </source>
</evidence>
<organism evidence="1 2">
    <name type="scientific">Lasius platythorax</name>
    <dbReference type="NCBI Taxonomy" id="488582"/>
    <lineage>
        <taxon>Eukaryota</taxon>
        <taxon>Metazoa</taxon>
        <taxon>Ecdysozoa</taxon>
        <taxon>Arthropoda</taxon>
        <taxon>Hexapoda</taxon>
        <taxon>Insecta</taxon>
        <taxon>Pterygota</taxon>
        <taxon>Neoptera</taxon>
        <taxon>Endopterygota</taxon>
        <taxon>Hymenoptera</taxon>
        <taxon>Apocrita</taxon>
        <taxon>Aculeata</taxon>
        <taxon>Formicoidea</taxon>
        <taxon>Formicidae</taxon>
        <taxon>Formicinae</taxon>
        <taxon>Lasius</taxon>
        <taxon>Lasius</taxon>
    </lineage>
</organism>
<dbReference type="EMBL" id="OZ034827">
    <property type="protein sequence ID" value="CAL1683545.1"/>
    <property type="molecule type" value="Genomic_DNA"/>
</dbReference>
<dbReference type="AlphaFoldDB" id="A0AAV2NW23"/>